<dbReference type="InParanoid" id="J3KFE5"/>
<dbReference type="KEGG" id="cim:CIMG_05363"/>
<dbReference type="RefSeq" id="XP_001245922.1">
    <property type="nucleotide sequence ID" value="XM_001245921.1"/>
</dbReference>
<dbReference type="VEuPathDB" id="FungiDB:CIMG_05363"/>
<name>J3KFE5_COCIM</name>
<evidence type="ECO:0000313" key="1">
    <source>
        <dbReference type="EMBL" id="EAS34339.3"/>
    </source>
</evidence>
<reference evidence="2" key="1">
    <citation type="journal article" date="2009" name="Genome Res.">
        <title>Comparative genomic analyses of the human fungal pathogens Coccidioides and their relatives.</title>
        <authorList>
            <person name="Sharpton T.J."/>
            <person name="Stajich J.E."/>
            <person name="Rounsley S.D."/>
            <person name="Gardner M.J."/>
            <person name="Wortman J.R."/>
            <person name="Jordar V.S."/>
            <person name="Maiti R."/>
            <person name="Kodira C.D."/>
            <person name="Neafsey D.E."/>
            <person name="Zeng Q."/>
            <person name="Hung C.-Y."/>
            <person name="McMahan C."/>
            <person name="Muszewska A."/>
            <person name="Grynberg M."/>
            <person name="Mandel M.A."/>
            <person name="Kellner E.M."/>
            <person name="Barker B.M."/>
            <person name="Galgiani J.N."/>
            <person name="Orbach M.J."/>
            <person name="Kirkland T.N."/>
            <person name="Cole G.T."/>
            <person name="Henn M.R."/>
            <person name="Birren B.W."/>
            <person name="Taylor J.W."/>
        </authorList>
    </citation>
    <scope>NUCLEOTIDE SEQUENCE [LARGE SCALE GENOMIC DNA]</scope>
    <source>
        <strain evidence="2">RS</strain>
    </source>
</reference>
<protein>
    <submittedName>
        <fullName evidence="1">Uncharacterized protein</fullName>
    </submittedName>
</protein>
<gene>
    <name evidence="1" type="ORF">CIMG_05363</name>
</gene>
<organism evidence="1 2">
    <name type="scientific">Coccidioides immitis (strain RS)</name>
    <name type="common">Valley fever fungus</name>
    <dbReference type="NCBI Taxonomy" id="246410"/>
    <lineage>
        <taxon>Eukaryota</taxon>
        <taxon>Fungi</taxon>
        <taxon>Dikarya</taxon>
        <taxon>Ascomycota</taxon>
        <taxon>Pezizomycotina</taxon>
        <taxon>Eurotiomycetes</taxon>
        <taxon>Eurotiomycetidae</taxon>
        <taxon>Onygenales</taxon>
        <taxon>Onygenaceae</taxon>
        <taxon>Coccidioides</taxon>
    </lineage>
</organism>
<reference evidence="2" key="2">
    <citation type="journal article" date="2010" name="Genome Res.">
        <title>Population genomic sequencing of Coccidioides fungi reveals recent hybridization and transposon control.</title>
        <authorList>
            <person name="Neafsey D.E."/>
            <person name="Barker B.M."/>
            <person name="Sharpton T.J."/>
            <person name="Stajich J.E."/>
            <person name="Park D.J."/>
            <person name="Whiston E."/>
            <person name="Hung C.-Y."/>
            <person name="McMahan C."/>
            <person name="White J."/>
            <person name="Sykes S."/>
            <person name="Heiman D."/>
            <person name="Young S."/>
            <person name="Zeng Q."/>
            <person name="Abouelleil A."/>
            <person name="Aftuck L."/>
            <person name="Bessette D."/>
            <person name="Brown A."/>
            <person name="FitzGerald M."/>
            <person name="Lui A."/>
            <person name="Macdonald J.P."/>
            <person name="Priest M."/>
            <person name="Orbach M.J."/>
            <person name="Galgiani J.N."/>
            <person name="Kirkland T.N."/>
            <person name="Cole G.T."/>
            <person name="Birren B.W."/>
            <person name="Henn M.R."/>
            <person name="Taylor J.W."/>
            <person name="Rounsley S.D."/>
        </authorList>
    </citation>
    <scope>GENOME REANNOTATION</scope>
    <source>
        <strain evidence="2">RS</strain>
    </source>
</reference>
<dbReference type="GeneID" id="4563724"/>
<dbReference type="Proteomes" id="UP000001261">
    <property type="component" value="Unassembled WGS sequence"/>
</dbReference>
<accession>J3KFE5</accession>
<dbReference type="AlphaFoldDB" id="J3KFE5"/>
<keyword evidence="2" id="KW-1185">Reference proteome</keyword>
<sequence>MAASYGIPGGCTRTMYLPPLGQCRRAEPWPVDLQPPANARNGKGGGKMEDAWNHFILRGVGLASGRGPVHSLFTSALKRAGESRMWPFMYPPARTDLQNPQRMICATGNRRALIRGRSHSTVPLFSPKPRR</sequence>
<evidence type="ECO:0000313" key="2">
    <source>
        <dbReference type="Proteomes" id="UP000001261"/>
    </source>
</evidence>
<proteinExistence type="predicted"/>
<dbReference type="EMBL" id="GG704914">
    <property type="protein sequence ID" value="EAS34339.3"/>
    <property type="molecule type" value="Genomic_DNA"/>
</dbReference>